<feature type="transmembrane region" description="Helical" evidence="1">
    <location>
        <begin position="99"/>
        <end position="122"/>
    </location>
</feature>
<dbReference type="EMBL" id="JBHSBA010000003">
    <property type="protein sequence ID" value="MFC4124140.1"/>
    <property type="molecule type" value="Genomic_DNA"/>
</dbReference>
<reference evidence="3" key="1">
    <citation type="journal article" date="2019" name="Int. J. Syst. Evol. Microbiol.">
        <title>The Global Catalogue of Microorganisms (GCM) 10K type strain sequencing project: providing services to taxonomists for standard genome sequencing and annotation.</title>
        <authorList>
            <consortium name="The Broad Institute Genomics Platform"/>
            <consortium name="The Broad Institute Genome Sequencing Center for Infectious Disease"/>
            <person name="Wu L."/>
            <person name="Ma J."/>
        </authorList>
    </citation>
    <scope>NUCLEOTIDE SEQUENCE [LARGE SCALE GENOMIC DNA]</scope>
    <source>
        <strain evidence="3">CGMCC 4.7204</strain>
    </source>
</reference>
<dbReference type="RefSeq" id="WP_378545714.1">
    <property type="nucleotide sequence ID" value="NZ_JBHSBA010000003.1"/>
</dbReference>
<keyword evidence="1" id="KW-1133">Transmembrane helix</keyword>
<sequence>MDSSYHWTSVGIGWFIKPRVFVNGHPVPGARWGRTHIPVGAGSYHVEVAVSSGSSSVVGIQVPVGPGAGTTVYYSASALGFAKGAIGAEPQRSPRAIPAIVLTIAALAYAVWSIGGLALNIAF</sequence>
<keyword evidence="3" id="KW-1185">Reference proteome</keyword>
<dbReference type="Proteomes" id="UP001595767">
    <property type="component" value="Unassembled WGS sequence"/>
</dbReference>
<comment type="caution">
    <text evidence="2">The sequence shown here is derived from an EMBL/GenBank/DDBJ whole genome shotgun (WGS) entry which is preliminary data.</text>
</comment>
<protein>
    <recommendedName>
        <fullName evidence="4">DUF4397 domain-containing protein</fullName>
    </recommendedName>
</protein>
<name>A0ABV8L040_9NOCA</name>
<evidence type="ECO:0000313" key="3">
    <source>
        <dbReference type="Proteomes" id="UP001595767"/>
    </source>
</evidence>
<accession>A0ABV8L040</accession>
<proteinExistence type="predicted"/>
<keyword evidence="1" id="KW-0812">Transmembrane</keyword>
<evidence type="ECO:0008006" key="4">
    <source>
        <dbReference type="Google" id="ProtNLM"/>
    </source>
</evidence>
<gene>
    <name evidence="2" type="ORF">ACFOW8_04260</name>
</gene>
<evidence type="ECO:0000256" key="1">
    <source>
        <dbReference type="SAM" id="Phobius"/>
    </source>
</evidence>
<keyword evidence="1" id="KW-0472">Membrane</keyword>
<evidence type="ECO:0000313" key="2">
    <source>
        <dbReference type="EMBL" id="MFC4124140.1"/>
    </source>
</evidence>
<organism evidence="2 3">
    <name type="scientific">Nocardia rhizosphaerae</name>
    <dbReference type="NCBI Taxonomy" id="1691571"/>
    <lineage>
        <taxon>Bacteria</taxon>
        <taxon>Bacillati</taxon>
        <taxon>Actinomycetota</taxon>
        <taxon>Actinomycetes</taxon>
        <taxon>Mycobacteriales</taxon>
        <taxon>Nocardiaceae</taxon>
        <taxon>Nocardia</taxon>
    </lineage>
</organism>